<protein>
    <submittedName>
        <fullName evidence="1">Uncharacterized protein</fullName>
    </submittedName>
</protein>
<dbReference type="Proteomes" id="UP000800041">
    <property type="component" value="Unassembled WGS sequence"/>
</dbReference>
<keyword evidence="2" id="KW-1185">Reference proteome</keyword>
<dbReference type="EMBL" id="ML977149">
    <property type="protein sequence ID" value="KAF1988358.1"/>
    <property type="molecule type" value="Genomic_DNA"/>
</dbReference>
<gene>
    <name evidence="1" type="ORF">K402DRAFT_419689</name>
</gene>
<accession>A0A6G1H5X2</accession>
<name>A0A6G1H5X2_9PEZI</name>
<reference evidence="1" key="1">
    <citation type="journal article" date="2020" name="Stud. Mycol.">
        <title>101 Dothideomycetes genomes: a test case for predicting lifestyles and emergence of pathogens.</title>
        <authorList>
            <person name="Haridas S."/>
            <person name="Albert R."/>
            <person name="Binder M."/>
            <person name="Bloem J."/>
            <person name="Labutti K."/>
            <person name="Salamov A."/>
            <person name="Andreopoulos B."/>
            <person name="Baker S."/>
            <person name="Barry K."/>
            <person name="Bills G."/>
            <person name="Bluhm B."/>
            <person name="Cannon C."/>
            <person name="Castanera R."/>
            <person name="Culley D."/>
            <person name="Daum C."/>
            <person name="Ezra D."/>
            <person name="Gonzalez J."/>
            <person name="Henrissat B."/>
            <person name="Kuo A."/>
            <person name="Liang C."/>
            <person name="Lipzen A."/>
            <person name="Lutzoni F."/>
            <person name="Magnuson J."/>
            <person name="Mondo S."/>
            <person name="Nolan M."/>
            <person name="Ohm R."/>
            <person name="Pangilinan J."/>
            <person name="Park H.-J."/>
            <person name="Ramirez L."/>
            <person name="Alfaro M."/>
            <person name="Sun H."/>
            <person name="Tritt A."/>
            <person name="Yoshinaga Y."/>
            <person name="Zwiers L.-H."/>
            <person name="Turgeon B."/>
            <person name="Goodwin S."/>
            <person name="Spatafora J."/>
            <person name="Crous P."/>
            <person name="Grigoriev I."/>
        </authorList>
    </citation>
    <scope>NUCLEOTIDE SEQUENCE</scope>
    <source>
        <strain evidence="1">CBS 113979</strain>
    </source>
</reference>
<dbReference type="AlphaFoldDB" id="A0A6G1H5X2"/>
<sequence>MVNVVKQEHTGELIADLIELIANTNSATETPPSRMNLPQHPIAGRASESNEIDLAIKFLKKAKHSHNTTEELKTLIKQHEKHIHELEGQLGRLFYELTVVKNHRVEYRDELAGAKEDIKYLMLDRDDYFETARAAEDKFGASEIALE</sequence>
<organism evidence="1 2">
    <name type="scientific">Aulographum hederae CBS 113979</name>
    <dbReference type="NCBI Taxonomy" id="1176131"/>
    <lineage>
        <taxon>Eukaryota</taxon>
        <taxon>Fungi</taxon>
        <taxon>Dikarya</taxon>
        <taxon>Ascomycota</taxon>
        <taxon>Pezizomycotina</taxon>
        <taxon>Dothideomycetes</taxon>
        <taxon>Pleosporomycetidae</taxon>
        <taxon>Aulographales</taxon>
        <taxon>Aulographaceae</taxon>
    </lineage>
</organism>
<evidence type="ECO:0000313" key="2">
    <source>
        <dbReference type="Proteomes" id="UP000800041"/>
    </source>
</evidence>
<evidence type="ECO:0000313" key="1">
    <source>
        <dbReference type="EMBL" id="KAF1988358.1"/>
    </source>
</evidence>
<proteinExistence type="predicted"/>